<proteinExistence type="predicted"/>
<organism evidence="3 4">
    <name type="scientific">Thermosipho melanesiensis</name>
    <dbReference type="NCBI Taxonomy" id="46541"/>
    <lineage>
        <taxon>Bacteria</taxon>
        <taxon>Thermotogati</taxon>
        <taxon>Thermotogota</taxon>
        <taxon>Thermotogae</taxon>
        <taxon>Thermotogales</taxon>
        <taxon>Fervidobacteriaceae</taxon>
        <taxon>Thermosipho</taxon>
    </lineage>
</organism>
<protein>
    <recommendedName>
        <fullName evidence="2">PASTA domain-containing protein</fullName>
    </recommendedName>
</protein>
<dbReference type="SMART" id="SM00740">
    <property type="entry name" value="PASTA"/>
    <property type="match status" value="1"/>
</dbReference>
<accession>A0ABM6GFI4</accession>
<evidence type="ECO:0000313" key="4">
    <source>
        <dbReference type="Proteomes" id="UP000185490"/>
    </source>
</evidence>
<evidence type="ECO:0000313" key="3">
    <source>
        <dbReference type="EMBL" id="APT74409.1"/>
    </source>
</evidence>
<dbReference type="Pfam" id="PF03793">
    <property type="entry name" value="PASTA"/>
    <property type="match status" value="2"/>
</dbReference>
<gene>
    <name evidence="3" type="ORF">BW47_07995</name>
</gene>
<feature type="domain" description="PASTA" evidence="2">
    <location>
        <begin position="77"/>
        <end position="142"/>
    </location>
</feature>
<sequence length="149" mass="16605">MVFAIGMYFGGLFFLGVNYYFQRTNFVRIPEDIKNIRNDLKKVGLIPETFGSGNVVSIVPNPGSITKKGRTVNVIMRNDKFSLPNLYGIFYLDGLEILKVYNLNVEIVKIKFPGPDGRILASFPSFGTMVNEGEKVKILVDSGEFGGIK</sequence>
<keyword evidence="1" id="KW-0812">Transmembrane</keyword>
<keyword evidence="1" id="KW-1133">Transmembrane helix</keyword>
<reference evidence="3 4" key="1">
    <citation type="submission" date="2014-02" db="EMBL/GenBank/DDBJ databases">
        <title>Diversity of Thermotogales isolates from hydrothermal vents.</title>
        <authorList>
            <person name="Haverkamp T.H.A."/>
            <person name="Lossouarn J."/>
            <person name="Geslin C."/>
            <person name="Nesbo C.L."/>
        </authorList>
    </citation>
    <scope>NUCLEOTIDE SEQUENCE [LARGE SCALE GENOMIC DNA]</scope>
    <source>
        <strain evidence="3 4">431</strain>
    </source>
</reference>
<dbReference type="CDD" id="cd06577">
    <property type="entry name" value="PASTA_pknB"/>
    <property type="match status" value="1"/>
</dbReference>
<dbReference type="InterPro" id="IPR005543">
    <property type="entry name" value="PASTA_dom"/>
</dbReference>
<dbReference type="RefSeq" id="WP_049750442.1">
    <property type="nucleotide sequence ID" value="NZ_CP007389.1"/>
</dbReference>
<dbReference type="EMBL" id="CP007389">
    <property type="protein sequence ID" value="APT74409.1"/>
    <property type="molecule type" value="Genomic_DNA"/>
</dbReference>
<keyword evidence="4" id="KW-1185">Reference proteome</keyword>
<feature type="transmembrane region" description="Helical" evidence="1">
    <location>
        <begin position="6"/>
        <end position="21"/>
    </location>
</feature>
<evidence type="ECO:0000259" key="2">
    <source>
        <dbReference type="SMART" id="SM00740"/>
    </source>
</evidence>
<dbReference type="Proteomes" id="UP000185490">
    <property type="component" value="Chromosome"/>
</dbReference>
<keyword evidence="1" id="KW-0472">Membrane</keyword>
<evidence type="ECO:0000256" key="1">
    <source>
        <dbReference type="SAM" id="Phobius"/>
    </source>
</evidence>
<name>A0ABM6GFI4_9BACT</name>